<dbReference type="PANTHER" id="PTHR43280:SF32">
    <property type="entry name" value="TRANSCRIPTIONAL REGULATORY PROTEIN"/>
    <property type="match status" value="1"/>
</dbReference>
<keyword evidence="1" id="KW-0805">Transcription regulation</keyword>
<dbReference type="STRING" id="991905.SL003B_3128"/>
<proteinExistence type="predicted"/>
<dbReference type="PROSITE" id="PS01124">
    <property type="entry name" value="HTH_ARAC_FAMILY_2"/>
    <property type="match status" value="1"/>
</dbReference>
<dbReference type="SUPFAM" id="SSF46689">
    <property type="entry name" value="Homeodomain-like"/>
    <property type="match status" value="1"/>
</dbReference>
<dbReference type="GO" id="GO:0003700">
    <property type="term" value="F:DNA-binding transcription factor activity"/>
    <property type="evidence" value="ECO:0007669"/>
    <property type="project" value="InterPro"/>
</dbReference>
<dbReference type="OrthoDB" id="9814125at2"/>
<dbReference type="EMBL" id="CP002568">
    <property type="protein sequence ID" value="ADZ71550.1"/>
    <property type="molecule type" value="Genomic_DNA"/>
</dbReference>
<evidence type="ECO:0000313" key="5">
    <source>
        <dbReference type="EMBL" id="ADZ71550.1"/>
    </source>
</evidence>
<dbReference type="InterPro" id="IPR009057">
    <property type="entry name" value="Homeodomain-like_sf"/>
</dbReference>
<dbReference type="KEGG" id="pgv:SL003B_3128"/>
<dbReference type="RefSeq" id="WP_013653861.1">
    <property type="nucleotide sequence ID" value="NC_015259.1"/>
</dbReference>
<accession>F2IWX3</accession>
<dbReference type="Gene3D" id="1.10.10.60">
    <property type="entry name" value="Homeodomain-like"/>
    <property type="match status" value="1"/>
</dbReference>
<dbReference type="InterPro" id="IPR018060">
    <property type="entry name" value="HTH_AraC"/>
</dbReference>
<protein>
    <submittedName>
        <fullName evidence="5">Transcriptional regulator, AraC family</fullName>
    </submittedName>
</protein>
<evidence type="ECO:0000256" key="3">
    <source>
        <dbReference type="ARBA" id="ARBA00023163"/>
    </source>
</evidence>
<reference evidence="5 6" key="1">
    <citation type="journal article" date="2011" name="J. Bacteriol.">
        <title>Complete genome sequence of Polymorphum gilvum SL003B-26A1T, a crude oil-degrading bacterium from oil-polluted saline soil.</title>
        <authorList>
            <person name="Li S.G."/>
            <person name="Tang Y.Q."/>
            <person name="Nie Y."/>
            <person name="Cai M."/>
            <person name="Wu X.L."/>
        </authorList>
    </citation>
    <scope>NUCLEOTIDE SEQUENCE [LARGE SCALE GENOMIC DNA]</scope>
    <source>
        <strain evidence="6">LMG 25793 / CGMCC 1.9160 / SL003B-26A1</strain>
    </source>
</reference>
<evidence type="ECO:0000256" key="2">
    <source>
        <dbReference type="ARBA" id="ARBA00023125"/>
    </source>
</evidence>
<evidence type="ECO:0000256" key="1">
    <source>
        <dbReference type="ARBA" id="ARBA00023015"/>
    </source>
</evidence>
<name>F2IWX3_POLGS</name>
<dbReference type="Pfam" id="PF12833">
    <property type="entry name" value="HTH_18"/>
    <property type="match status" value="1"/>
</dbReference>
<keyword evidence="2" id="KW-0238">DNA-binding</keyword>
<dbReference type="AlphaFoldDB" id="F2IWX3"/>
<gene>
    <name evidence="5" type="ordered locus">SL003B_3128</name>
</gene>
<dbReference type="eggNOG" id="COG2207">
    <property type="taxonomic scope" value="Bacteria"/>
</dbReference>
<evidence type="ECO:0000259" key="4">
    <source>
        <dbReference type="PROSITE" id="PS01124"/>
    </source>
</evidence>
<dbReference type="HOGENOM" id="CLU_000445_88_2_5"/>
<dbReference type="Proteomes" id="UP000008130">
    <property type="component" value="Chromosome"/>
</dbReference>
<dbReference type="GO" id="GO:0043565">
    <property type="term" value="F:sequence-specific DNA binding"/>
    <property type="evidence" value="ECO:0007669"/>
    <property type="project" value="InterPro"/>
</dbReference>
<keyword evidence="6" id="KW-1185">Reference proteome</keyword>
<sequence>MDPLLDSRGRGILVPGQPQAIEVLPDTEAVSIHTALSPVAWTLRGTRNRAFILVTGQGELDMGATLLPLTGPCALWLPAGRPARLKLKSGSRGAALTVPELALGRAVPSGPVGRQVRDALFHPIIGTRLTPALALDIAQSIEAVGQELRSGQPGAQEAARHHLVLVLMALWRISSPQPLKVQAAPRTIVRNFLHLMELHLRDHWTVADYARFLSVSRARLTSAVKRATGRTPLELLHERLVIEAETLLAESHLQVTEIADALGFKDPGYFNRFFKRETGRPPGRVRKAEGRMPIHRPNFAEWP</sequence>
<keyword evidence="3" id="KW-0804">Transcription</keyword>
<evidence type="ECO:0000313" key="6">
    <source>
        <dbReference type="Proteomes" id="UP000008130"/>
    </source>
</evidence>
<organism evidence="5 6">
    <name type="scientific">Polymorphum gilvum (strain LMG 25793 / CGMCC 1.9160 / SL003B-26A1)</name>
    <dbReference type="NCBI Taxonomy" id="991905"/>
    <lineage>
        <taxon>Bacteria</taxon>
        <taxon>Pseudomonadati</taxon>
        <taxon>Pseudomonadota</taxon>
        <taxon>Alphaproteobacteria</taxon>
        <taxon>Rhodobacterales</taxon>
        <taxon>Paracoccaceae</taxon>
        <taxon>Polymorphum</taxon>
    </lineage>
</organism>
<dbReference type="PANTHER" id="PTHR43280">
    <property type="entry name" value="ARAC-FAMILY TRANSCRIPTIONAL REGULATOR"/>
    <property type="match status" value="1"/>
</dbReference>
<feature type="domain" description="HTH araC/xylS-type" evidence="4">
    <location>
        <begin position="190"/>
        <end position="288"/>
    </location>
</feature>
<dbReference type="SMART" id="SM00342">
    <property type="entry name" value="HTH_ARAC"/>
    <property type="match status" value="1"/>
</dbReference>